<dbReference type="EMBL" id="BKCJ010010759">
    <property type="protein sequence ID" value="GEU93021.1"/>
    <property type="molecule type" value="Genomic_DNA"/>
</dbReference>
<sequence length="550" mass="62680">MTTWELFSYLDYDHGSFRAFLSHEAKHRLEIHFLVERRLGFLREFAMFLLLQLAIGETSLGGQLRSRNSDCGTGSWSDNMVSSPHGFTIHWIRILKNIKKVTEVIDVKNWRVDNSRVSKWIVSMVKWNSSVSSMKSSIMRALKLGFRACRRDLLGLDGAYMKGLFPSQVLTTVGLDSNYIIYQLAYALVKAENVKEFEKCMLELKKMNSKAHEWLNKIPPEHWVRSYFLGRAKFDLLLNNICKVFNGKIVMGRNKPVITLLEYIREYFIKKIMNVYSVFDKCNGPLTPTATRIIESIKKEAHLMEVQWNGENKKWELTWIPCKHVIAACWNMALNDWASPPPEAPKKKRKRSKHKDEPFVKDGKLSKKGRTITCQSCKNIGHNNATCKGQGRKTKTGLVVAECTRGACVGVGSPGSYHTIWTKRKVQTIRISPQKTIPTQPASQPSTSSQVPVIEKRNADGREIDSNNELLIPTPWSDELKNEKRKRGALNNNIGKQSGDLVEMPSEAVEQEMDDHVSNKIDGAKGEHVPNHVVKKDHEMSLRTKRASDV</sequence>
<accession>A0A6L2P3H6</accession>
<protein>
    <submittedName>
        <fullName evidence="2">Uncharacterized protein</fullName>
    </submittedName>
</protein>
<feature type="region of interest" description="Disordered" evidence="1">
    <location>
        <begin position="340"/>
        <end position="362"/>
    </location>
</feature>
<gene>
    <name evidence="2" type="ORF">Tci_064999</name>
</gene>
<proteinExistence type="predicted"/>
<evidence type="ECO:0000313" key="2">
    <source>
        <dbReference type="EMBL" id="GEU93021.1"/>
    </source>
</evidence>
<evidence type="ECO:0000256" key="1">
    <source>
        <dbReference type="SAM" id="MobiDB-lite"/>
    </source>
</evidence>
<dbReference type="PANTHER" id="PTHR31973">
    <property type="entry name" value="POLYPROTEIN, PUTATIVE-RELATED"/>
    <property type="match status" value="1"/>
</dbReference>
<organism evidence="2">
    <name type="scientific">Tanacetum cinerariifolium</name>
    <name type="common">Dalmatian daisy</name>
    <name type="synonym">Chrysanthemum cinerariifolium</name>
    <dbReference type="NCBI Taxonomy" id="118510"/>
    <lineage>
        <taxon>Eukaryota</taxon>
        <taxon>Viridiplantae</taxon>
        <taxon>Streptophyta</taxon>
        <taxon>Embryophyta</taxon>
        <taxon>Tracheophyta</taxon>
        <taxon>Spermatophyta</taxon>
        <taxon>Magnoliopsida</taxon>
        <taxon>eudicotyledons</taxon>
        <taxon>Gunneridae</taxon>
        <taxon>Pentapetalae</taxon>
        <taxon>asterids</taxon>
        <taxon>campanulids</taxon>
        <taxon>Asterales</taxon>
        <taxon>Asteraceae</taxon>
        <taxon>Asteroideae</taxon>
        <taxon>Anthemideae</taxon>
        <taxon>Anthemidinae</taxon>
        <taxon>Tanacetum</taxon>
    </lineage>
</organism>
<reference evidence="2" key="1">
    <citation type="journal article" date="2019" name="Sci. Rep.">
        <title>Draft genome of Tanacetum cinerariifolium, the natural source of mosquito coil.</title>
        <authorList>
            <person name="Yamashiro T."/>
            <person name="Shiraishi A."/>
            <person name="Satake H."/>
            <person name="Nakayama K."/>
        </authorList>
    </citation>
    <scope>NUCLEOTIDE SEQUENCE</scope>
</reference>
<dbReference type="PANTHER" id="PTHR31973:SF190">
    <property type="entry name" value="MULE TRANSPOSASE DOMAIN-CONTAINING PROTEIN"/>
    <property type="match status" value="1"/>
</dbReference>
<comment type="caution">
    <text evidence="2">The sequence shown here is derived from an EMBL/GenBank/DDBJ whole genome shotgun (WGS) entry which is preliminary data.</text>
</comment>
<dbReference type="AlphaFoldDB" id="A0A6L2P3H6"/>
<name>A0A6L2P3H6_TANCI</name>